<dbReference type="OrthoDB" id="10266999at2759"/>
<dbReference type="PRINTS" id="PR01301">
    <property type="entry name" value="RGSPROTEIN"/>
</dbReference>
<proteinExistence type="predicted"/>
<dbReference type="RefSeq" id="XP_035666681.1">
    <property type="nucleotide sequence ID" value="XM_035810788.1"/>
</dbReference>
<dbReference type="InterPro" id="IPR016137">
    <property type="entry name" value="RGS"/>
</dbReference>
<evidence type="ECO:0000313" key="3">
    <source>
        <dbReference type="Proteomes" id="UP000001554"/>
    </source>
</evidence>
<dbReference type="AlphaFoldDB" id="A0A9J7KMG6"/>
<dbReference type="PROSITE" id="PS50132">
    <property type="entry name" value="RGS"/>
    <property type="match status" value="1"/>
</dbReference>
<sequence>MRQDRAEGGAHVPQAASSGSSPLSTSSSRAVPGSCCLCFCCCCSCSCLSVRGGQDEPSRDNGRQPKSTSSRETKLEEVDEKTASGQPDMEEVNEWGKSFDKMMKSCHGRIIFREFLKTEYSEENMMFWLACEDLKEEKPENQSAIEEKARQIYEDYISILSPKEVSIDSRVREIINRNMVDPTPSTFDEAQQQIYVLMHRDSYPRFLNSKMFKDLLRQVSSEGASS</sequence>
<dbReference type="InterPro" id="IPR044926">
    <property type="entry name" value="RGS_subdomain_2"/>
</dbReference>
<evidence type="ECO:0000313" key="8">
    <source>
        <dbReference type="RefSeq" id="XP_035666685.1"/>
    </source>
</evidence>
<dbReference type="SMART" id="SM00315">
    <property type="entry name" value="RGS"/>
    <property type="match status" value="1"/>
</dbReference>
<feature type="region of interest" description="Disordered" evidence="1">
    <location>
        <begin position="51"/>
        <end position="90"/>
    </location>
</feature>
<dbReference type="SUPFAM" id="SSF48097">
    <property type="entry name" value="Regulator of G-protein signaling, RGS"/>
    <property type="match status" value="1"/>
</dbReference>
<reference evidence="4 5" key="2">
    <citation type="submission" date="2025-04" db="UniProtKB">
        <authorList>
            <consortium name="RefSeq"/>
        </authorList>
    </citation>
    <scope>IDENTIFICATION</scope>
    <source>
        <strain evidence="4 5">S238N-H82</strain>
        <tissue evidence="4 5">Testes</tissue>
    </source>
</reference>
<organism evidence="3 8">
    <name type="scientific">Branchiostoma floridae</name>
    <name type="common">Florida lancelet</name>
    <name type="synonym">Amphioxus</name>
    <dbReference type="NCBI Taxonomy" id="7739"/>
    <lineage>
        <taxon>Eukaryota</taxon>
        <taxon>Metazoa</taxon>
        <taxon>Chordata</taxon>
        <taxon>Cephalochordata</taxon>
        <taxon>Leptocardii</taxon>
        <taxon>Amphioxiformes</taxon>
        <taxon>Branchiostomatidae</taxon>
        <taxon>Branchiostoma</taxon>
    </lineage>
</organism>
<dbReference type="PANTHER" id="PTHR10845:SF192">
    <property type="entry name" value="DOUBLE HIT, ISOFORM B"/>
    <property type="match status" value="1"/>
</dbReference>
<dbReference type="OMA" id="PMGSEWM"/>
<dbReference type="RefSeq" id="XP_035666684.1">
    <property type="nucleotide sequence ID" value="XM_035810791.1"/>
</dbReference>
<dbReference type="RefSeq" id="XP_035666683.1">
    <property type="nucleotide sequence ID" value="XM_035810790.1"/>
</dbReference>
<dbReference type="Gene3D" id="1.10.167.10">
    <property type="entry name" value="Regulator of G-protein Signalling 4, domain 2"/>
    <property type="match status" value="1"/>
</dbReference>
<keyword evidence="3" id="KW-1185">Reference proteome</keyword>
<evidence type="ECO:0000256" key="1">
    <source>
        <dbReference type="SAM" id="MobiDB-lite"/>
    </source>
</evidence>
<dbReference type="Proteomes" id="UP000001554">
    <property type="component" value="Chromosome 2"/>
</dbReference>
<evidence type="ECO:0000313" key="5">
    <source>
        <dbReference type="RefSeq" id="XP_035666682.1"/>
    </source>
</evidence>
<feature type="region of interest" description="Disordered" evidence="1">
    <location>
        <begin position="1"/>
        <end position="24"/>
    </location>
</feature>
<evidence type="ECO:0000313" key="6">
    <source>
        <dbReference type="RefSeq" id="XP_035666683.1"/>
    </source>
</evidence>
<gene>
    <name evidence="4 5 6 7 8" type="primary">LOC118409633</name>
</gene>
<dbReference type="FunFam" id="1.10.167.10:FF:000001">
    <property type="entry name" value="Putative regulator of g-protein signaling 12"/>
    <property type="match status" value="1"/>
</dbReference>
<dbReference type="RefSeq" id="XP_035666685.1">
    <property type="nucleotide sequence ID" value="XM_035810792.1"/>
</dbReference>
<dbReference type="PANTHER" id="PTHR10845">
    <property type="entry name" value="REGULATOR OF G PROTEIN SIGNALING"/>
    <property type="match status" value="1"/>
</dbReference>
<protein>
    <submittedName>
        <fullName evidence="4 5">Regulator of G-protein signaling 20-like isoform X1</fullName>
    </submittedName>
</protein>
<dbReference type="Pfam" id="PF00615">
    <property type="entry name" value="RGS"/>
    <property type="match status" value="1"/>
</dbReference>
<feature type="compositionally biased region" description="Basic and acidic residues" evidence="1">
    <location>
        <begin position="53"/>
        <end position="82"/>
    </location>
</feature>
<dbReference type="CDD" id="cd08718">
    <property type="entry name" value="RGS_RZ-like"/>
    <property type="match status" value="1"/>
</dbReference>
<dbReference type="KEGG" id="bfo:118409633"/>
<dbReference type="InterPro" id="IPR036305">
    <property type="entry name" value="RGS_sf"/>
</dbReference>
<evidence type="ECO:0000313" key="7">
    <source>
        <dbReference type="RefSeq" id="XP_035666684.1"/>
    </source>
</evidence>
<name>A0A9J7KMG6_BRAFL</name>
<accession>A0A9J7KMG6</accession>
<dbReference type="RefSeq" id="XP_035666682.1">
    <property type="nucleotide sequence ID" value="XM_035810789.1"/>
</dbReference>
<feature type="domain" description="RGS" evidence="2">
    <location>
        <begin position="98"/>
        <end position="216"/>
    </location>
</feature>
<dbReference type="GeneID" id="118409633"/>
<reference evidence="3" key="1">
    <citation type="journal article" date="2020" name="Nat. Ecol. Evol.">
        <title>Deeply conserved synteny resolves early events in vertebrate evolution.</title>
        <authorList>
            <person name="Simakov O."/>
            <person name="Marletaz F."/>
            <person name="Yue J.X."/>
            <person name="O'Connell B."/>
            <person name="Jenkins J."/>
            <person name="Brandt A."/>
            <person name="Calef R."/>
            <person name="Tung C.H."/>
            <person name="Huang T.K."/>
            <person name="Schmutz J."/>
            <person name="Satoh N."/>
            <person name="Yu J.K."/>
            <person name="Putnam N.H."/>
            <person name="Green R.E."/>
            <person name="Rokhsar D.S."/>
        </authorList>
    </citation>
    <scope>NUCLEOTIDE SEQUENCE [LARGE SCALE GENOMIC DNA]</scope>
    <source>
        <strain evidence="3">S238N-H82</strain>
    </source>
</reference>
<evidence type="ECO:0000259" key="2">
    <source>
        <dbReference type="PROSITE" id="PS50132"/>
    </source>
</evidence>
<evidence type="ECO:0000313" key="4">
    <source>
        <dbReference type="RefSeq" id="XP_035666681.1"/>
    </source>
</evidence>